<dbReference type="AlphaFoldDB" id="A0A090R850"/>
<sequence length="40" mass="4880">MDKKQRVMRKRLQHEAQTHMRSVRAKFMKSFSCSEKVVKQ</sequence>
<name>A0A090R850_9GAMM</name>
<reference evidence="2 3" key="1">
    <citation type="journal article" date="2014" name="Genome Announc.">
        <title>Draft Genome Sequences of Two Vibrionaceae Species, Vibrio ponticus C121 and Photobacterium aphoticum C119, Isolated as Coral Reef Microbiota.</title>
        <authorList>
            <person name="Al-saari N."/>
            <person name="Meirelles P.M."/>
            <person name="Mino S."/>
            <person name="Suda W."/>
            <person name="Oshima K."/>
            <person name="Hattori M."/>
            <person name="Ohkuma M."/>
            <person name="Thompson F.L."/>
            <person name="Gomez-Gil B."/>
            <person name="Sawabe T."/>
            <person name="Sawabe T."/>
        </authorList>
    </citation>
    <scope>NUCLEOTIDE SEQUENCE [LARGE SCALE GENOMIC DNA]</scope>
    <source>
        <strain evidence="2 3">JCM 19237</strain>
    </source>
</reference>
<protein>
    <submittedName>
        <fullName evidence="2">Uncharacterized protein</fullName>
    </submittedName>
</protein>
<proteinExistence type="predicted"/>
<gene>
    <name evidence="2" type="ORF">JCM19237_6686</name>
</gene>
<dbReference type="EMBL" id="BBMN01000002">
    <property type="protein sequence ID" value="GAL03792.1"/>
    <property type="molecule type" value="Genomic_DNA"/>
</dbReference>
<evidence type="ECO:0000256" key="1">
    <source>
        <dbReference type="SAM" id="MobiDB-lite"/>
    </source>
</evidence>
<feature type="compositionally biased region" description="Basic residues" evidence="1">
    <location>
        <begin position="1"/>
        <end position="12"/>
    </location>
</feature>
<dbReference type="Proteomes" id="UP000029227">
    <property type="component" value="Unassembled WGS sequence"/>
</dbReference>
<feature type="region of interest" description="Disordered" evidence="1">
    <location>
        <begin position="1"/>
        <end position="20"/>
    </location>
</feature>
<evidence type="ECO:0000313" key="3">
    <source>
        <dbReference type="Proteomes" id="UP000029227"/>
    </source>
</evidence>
<organism evidence="2 3">
    <name type="scientific">Photobacterium aphoticum</name>
    <dbReference type="NCBI Taxonomy" id="754436"/>
    <lineage>
        <taxon>Bacteria</taxon>
        <taxon>Pseudomonadati</taxon>
        <taxon>Pseudomonadota</taxon>
        <taxon>Gammaproteobacteria</taxon>
        <taxon>Vibrionales</taxon>
        <taxon>Vibrionaceae</taxon>
        <taxon>Photobacterium</taxon>
    </lineage>
</organism>
<evidence type="ECO:0000313" key="2">
    <source>
        <dbReference type="EMBL" id="GAL03792.1"/>
    </source>
</evidence>
<comment type="caution">
    <text evidence="2">The sequence shown here is derived from an EMBL/GenBank/DDBJ whole genome shotgun (WGS) entry which is preliminary data.</text>
</comment>
<accession>A0A090R850</accession>